<evidence type="ECO:0000313" key="8">
    <source>
        <dbReference type="EMBL" id="PCI77346.1"/>
    </source>
</evidence>
<evidence type="ECO:0000313" key="9">
    <source>
        <dbReference type="Proteomes" id="UP000218767"/>
    </source>
</evidence>
<evidence type="ECO:0000259" key="6">
    <source>
        <dbReference type="Pfam" id="PF00593"/>
    </source>
</evidence>
<comment type="caution">
    <text evidence="8">The sequence shown here is derived from an EMBL/GenBank/DDBJ whole genome shotgun (WGS) entry which is preliminary data.</text>
</comment>
<dbReference type="EMBL" id="NVUL01000046">
    <property type="protein sequence ID" value="PCI77346.1"/>
    <property type="molecule type" value="Genomic_DNA"/>
</dbReference>
<dbReference type="GO" id="GO:0009279">
    <property type="term" value="C:cell outer membrane"/>
    <property type="evidence" value="ECO:0007669"/>
    <property type="project" value="UniProtKB-SubCell"/>
</dbReference>
<dbReference type="SUPFAM" id="SSF56935">
    <property type="entry name" value="Porins"/>
    <property type="match status" value="1"/>
</dbReference>
<dbReference type="InterPro" id="IPR000531">
    <property type="entry name" value="Beta-barrel_TonB"/>
</dbReference>
<feature type="domain" description="TonB-dependent receptor-like beta-barrel" evidence="6">
    <location>
        <begin position="212"/>
        <end position="629"/>
    </location>
</feature>
<dbReference type="InterPro" id="IPR012910">
    <property type="entry name" value="Plug_dom"/>
</dbReference>
<dbReference type="Proteomes" id="UP000218767">
    <property type="component" value="Unassembled WGS sequence"/>
</dbReference>
<dbReference type="AlphaFoldDB" id="A0A2A4X4A9"/>
<name>A0A2A4X4A9_9GAMM</name>
<comment type="similarity">
    <text evidence="4">Belongs to the TonB-dependent receptor family.</text>
</comment>
<dbReference type="Gene3D" id="2.170.130.10">
    <property type="entry name" value="TonB-dependent receptor, plug domain"/>
    <property type="match status" value="1"/>
</dbReference>
<evidence type="ECO:0000256" key="3">
    <source>
        <dbReference type="ARBA" id="ARBA00023237"/>
    </source>
</evidence>
<evidence type="ECO:0000256" key="2">
    <source>
        <dbReference type="ARBA" id="ARBA00023136"/>
    </source>
</evidence>
<feature type="domain" description="TonB-dependent receptor plug" evidence="7">
    <location>
        <begin position="40"/>
        <end position="127"/>
    </location>
</feature>
<feature type="signal peptide" evidence="5">
    <location>
        <begin position="1"/>
        <end position="29"/>
    </location>
</feature>
<protein>
    <submittedName>
        <fullName evidence="8">Uncharacterized protein</fullName>
    </submittedName>
</protein>
<evidence type="ECO:0000256" key="5">
    <source>
        <dbReference type="SAM" id="SignalP"/>
    </source>
</evidence>
<accession>A0A2A4X4A9</accession>
<dbReference type="InterPro" id="IPR037066">
    <property type="entry name" value="Plug_dom_sf"/>
</dbReference>
<keyword evidence="5" id="KW-0732">Signal</keyword>
<keyword evidence="3" id="KW-0998">Cell outer membrane</keyword>
<evidence type="ECO:0000256" key="1">
    <source>
        <dbReference type="ARBA" id="ARBA00004442"/>
    </source>
</evidence>
<proteinExistence type="inferred from homology"/>
<gene>
    <name evidence="8" type="ORF">COB20_08325</name>
</gene>
<organism evidence="8 9">
    <name type="scientific">SAR86 cluster bacterium</name>
    <dbReference type="NCBI Taxonomy" id="2030880"/>
    <lineage>
        <taxon>Bacteria</taxon>
        <taxon>Pseudomonadati</taxon>
        <taxon>Pseudomonadota</taxon>
        <taxon>Gammaproteobacteria</taxon>
        <taxon>SAR86 cluster</taxon>
    </lineage>
</organism>
<comment type="subcellular location">
    <subcellularLocation>
        <location evidence="1 4">Cell outer membrane</location>
    </subcellularLocation>
</comment>
<sequence>MMMRNFTPRSLAPSLVFAVSMAITAMASAQIDQIENPTDDSTIVYPAAYFADFLPVSANDMVSRIPGIGLAMGRRGGNSGRGLGSGEGEILINGQRTTGKGNTGESLLSRISADQVEYIEIIRGTSEELDVRGAGQVVNVVLLDMPSRSSTSVELNVDYSRDGTLDPGGQLSYSGQAGDFNYLFALEAESNYNGRINREFSFDANENLIEARREDWVRDQTDYRANMNLGYSFEKSGVQLNALLETRSPPNDIDRTIHDFTTNTISHQREANTNDRDNWEIGGDYEYSFDSGSRYRFLFIVNDRDFLFTRERFDVEEASENKNLFLSNYGRDRERIARTSYTFNVNDTQGLELGFEGAQTIRDGVLRLGLDTEGMGSPEVGGLVPVSISNSTSTVEELRAELFAVHNWQLNSKMSLESSLVYESSTIEQSGDVGNERDFSFLRPKIDYRFDITPSLQLRAGIEKDVSQLSFSDFSATVDGNDEDQNTQAGNPGIAQEQSWRYEINLELRLPNDVGVLNSQFYYRDLEDVIDRIDVSTGLDNLQSARGNIGDGKRYGVNLDLSARLSFLGLPNALLTTGLSLRDSEVLDPFTKTKRRQRNNGRWTARSSFRHDVTGLGLSYGFSYEMNSNGGSGRTEIDIIDTEERIFGPQLSAFLEKQAFGNFTFRFEANNIRQNEFCRTRTRYVGATADGILEEVENYCSGGGMQLALKMRTTF</sequence>
<keyword evidence="4" id="KW-0798">TonB box</keyword>
<feature type="chain" id="PRO_5012472557" evidence="5">
    <location>
        <begin position="30"/>
        <end position="715"/>
    </location>
</feature>
<evidence type="ECO:0000256" key="4">
    <source>
        <dbReference type="RuleBase" id="RU003357"/>
    </source>
</evidence>
<dbReference type="Pfam" id="PF07715">
    <property type="entry name" value="Plug"/>
    <property type="match status" value="1"/>
</dbReference>
<dbReference type="InterPro" id="IPR036942">
    <property type="entry name" value="Beta-barrel_TonB_sf"/>
</dbReference>
<dbReference type="Pfam" id="PF00593">
    <property type="entry name" value="TonB_dep_Rec_b-barrel"/>
    <property type="match status" value="1"/>
</dbReference>
<keyword evidence="2 4" id="KW-0472">Membrane</keyword>
<evidence type="ECO:0000259" key="7">
    <source>
        <dbReference type="Pfam" id="PF07715"/>
    </source>
</evidence>
<dbReference type="Gene3D" id="2.40.170.20">
    <property type="entry name" value="TonB-dependent receptor, beta-barrel domain"/>
    <property type="match status" value="1"/>
</dbReference>
<reference evidence="9" key="1">
    <citation type="submission" date="2017-08" db="EMBL/GenBank/DDBJ databases">
        <title>A dynamic microbial community with high functional redundancy inhabits the cold, oxic subseafloor aquifer.</title>
        <authorList>
            <person name="Tully B.J."/>
            <person name="Wheat C.G."/>
            <person name="Glazer B.T."/>
            <person name="Huber J.A."/>
        </authorList>
    </citation>
    <scope>NUCLEOTIDE SEQUENCE [LARGE SCALE GENOMIC DNA]</scope>
</reference>